<feature type="region of interest" description="Disordered" evidence="1">
    <location>
        <begin position="328"/>
        <end position="357"/>
    </location>
</feature>
<evidence type="ECO:0000256" key="1">
    <source>
        <dbReference type="SAM" id="MobiDB-lite"/>
    </source>
</evidence>
<name>A0A1E7FC38_9STRA</name>
<feature type="region of interest" description="Disordered" evidence="1">
    <location>
        <begin position="74"/>
        <end position="101"/>
    </location>
</feature>
<dbReference type="EMBL" id="KV784359">
    <property type="protein sequence ID" value="OEU15742.1"/>
    <property type="molecule type" value="Genomic_DNA"/>
</dbReference>
<accession>A0A1E7FC38</accession>
<keyword evidence="4" id="KW-1185">Reference proteome</keyword>
<dbReference type="KEGG" id="fcy:FRACYDRAFT_261822"/>
<dbReference type="AlphaFoldDB" id="A0A1E7FC38"/>
<feature type="compositionally biased region" description="Low complexity" evidence="1">
    <location>
        <begin position="79"/>
        <end position="101"/>
    </location>
</feature>
<feature type="transmembrane region" description="Helical" evidence="2">
    <location>
        <begin position="33"/>
        <end position="53"/>
    </location>
</feature>
<organism evidence="3 4">
    <name type="scientific">Fragilariopsis cylindrus CCMP1102</name>
    <dbReference type="NCBI Taxonomy" id="635003"/>
    <lineage>
        <taxon>Eukaryota</taxon>
        <taxon>Sar</taxon>
        <taxon>Stramenopiles</taxon>
        <taxon>Ochrophyta</taxon>
        <taxon>Bacillariophyta</taxon>
        <taxon>Bacillariophyceae</taxon>
        <taxon>Bacillariophycidae</taxon>
        <taxon>Bacillariales</taxon>
        <taxon>Bacillariaceae</taxon>
        <taxon>Fragilariopsis</taxon>
    </lineage>
</organism>
<dbReference type="OrthoDB" id="10666838at2759"/>
<protein>
    <submittedName>
        <fullName evidence="3">Uncharacterized protein</fullName>
    </submittedName>
</protein>
<evidence type="ECO:0000313" key="3">
    <source>
        <dbReference type="EMBL" id="OEU15742.1"/>
    </source>
</evidence>
<keyword evidence="2" id="KW-0472">Membrane</keyword>
<sequence>MKEKKSTDKRTGQAETDMYDIYKEQQKHKSSNITVIIVPSSVAPILLICTAFKEELELSSLIYHIVSEGEDTDIQDVQPVSTTSAPFTSSSPSTNPTQEPNTAIACSNYGCGDYSAAENLTDNINVFFKHHDEGENDIFNDINWTAVFEVKERSPFQFLKAGVSCAYDSVRPMFDIIISTNNFTTEDIQSNNSSTNSRSRREKSFKIPNNIHINIYAIDDQLEFRYSSCPPTMIKPVIDIIKQFEINNKTYGVNTTNLRFVWNKGAMTGAPNYWEENDGLRNVTLELWVPKWILETTTILCPRIDYTLGIEIGGTVDSELVIDINTSTSTATNNNTSNTTSGSGSDSDSSSNTPSNNSSISMLELLYIDQTLNSEVRIQTDQNVNGTILMVGSNMQAAIVSTEDSSQVISDGEKRVDGNGNGDGDDISIILNGFQQVVTVMGKYEEIVLDGNSIALYTTEGCSKADRVARPGEFTACFEIDPTNASNYYSDELKVDVSMMTVDNFAVIKEPDGSLYEYPFQDSVTYLNFTNFNVTGTEMYRRNNNPTPGGLKPLPPLVVLPTCSVATNISKFNCKPLSSGSTVSTTSITFSGKNNIWSYIATSIVIATTIINS</sequence>
<keyword evidence="2" id="KW-0812">Transmembrane</keyword>
<dbReference type="InParanoid" id="A0A1E7FC38"/>
<reference evidence="3 4" key="1">
    <citation type="submission" date="2016-09" db="EMBL/GenBank/DDBJ databases">
        <title>Extensive genetic diversity and differential bi-allelic expression allows diatom success in the polar Southern Ocean.</title>
        <authorList>
            <consortium name="DOE Joint Genome Institute"/>
            <person name="Mock T."/>
            <person name="Otillar R.P."/>
            <person name="Strauss J."/>
            <person name="Dupont C."/>
            <person name="Frickenhaus S."/>
            <person name="Maumus F."/>
            <person name="Mcmullan M."/>
            <person name="Sanges R."/>
            <person name="Schmutz J."/>
            <person name="Toseland A."/>
            <person name="Valas R."/>
            <person name="Veluchamy A."/>
            <person name="Ward B.J."/>
            <person name="Allen A."/>
            <person name="Barry K."/>
            <person name="Falciatore A."/>
            <person name="Ferrante M."/>
            <person name="Fortunato A.E."/>
            <person name="Gloeckner G."/>
            <person name="Gruber A."/>
            <person name="Hipkin R."/>
            <person name="Janech M."/>
            <person name="Kroth P."/>
            <person name="Leese F."/>
            <person name="Lindquist E."/>
            <person name="Lyon B.R."/>
            <person name="Martin J."/>
            <person name="Mayer C."/>
            <person name="Parker M."/>
            <person name="Quesneville H."/>
            <person name="Raymond J."/>
            <person name="Uhlig C."/>
            <person name="Valentin K.U."/>
            <person name="Worden A.Z."/>
            <person name="Armbrust E.V."/>
            <person name="Bowler C."/>
            <person name="Green B."/>
            <person name="Moulton V."/>
            <person name="Van Oosterhout C."/>
            <person name="Grigoriev I."/>
        </authorList>
    </citation>
    <scope>NUCLEOTIDE SEQUENCE [LARGE SCALE GENOMIC DNA]</scope>
    <source>
        <strain evidence="3 4">CCMP1102</strain>
    </source>
</reference>
<keyword evidence="2" id="KW-1133">Transmembrane helix</keyword>
<evidence type="ECO:0000256" key="2">
    <source>
        <dbReference type="SAM" id="Phobius"/>
    </source>
</evidence>
<proteinExistence type="predicted"/>
<dbReference type="Proteomes" id="UP000095751">
    <property type="component" value="Unassembled WGS sequence"/>
</dbReference>
<gene>
    <name evidence="3" type="ORF">FRACYDRAFT_261822</name>
</gene>
<evidence type="ECO:0000313" key="4">
    <source>
        <dbReference type="Proteomes" id="UP000095751"/>
    </source>
</evidence>